<feature type="transmembrane region" description="Helical" evidence="1">
    <location>
        <begin position="29"/>
        <end position="48"/>
    </location>
</feature>
<gene>
    <name evidence="3" type="ORF">FGKAn22_20600</name>
</gene>
<sequence>MTWKLFISRILKAREQLAEKLAQLWKHSFYLYLAGLFSVLAILDATVLHKTAEMRQAAFDTMVRYRLIVPKPDPDIVIVDIDEASLAAMSKDYGRWPWPRQVLGEFLENIEKQQPKAVVFDILFSDADVYNPDSDAYFDAAIAQTSNTYFPMLRLDPSADALSQIKPSMIPGVTPLPEAQPDDKAAVAVVLPHFQSALAGGRLGLHNIYPDSDGVARRYNVYREDYGWALPSLPSRLAQDMGWAKPDAQQVLLNWRGKPFTYRHVNFSDVFADMGSKEKKRPQDEFKGKIVIIGSTAPSLFDIKATPMDRMFPGVEILATAIDNFKHGDALRYPEGRVLYLLITLAIVWLTAWGFYRNAGRDKIDRLFGLSQFILIGITYASINLTTTYVNLTGPVTVGLAFFTVARLYAMATGKALEQNMVRAAAARSGELQATLLLVRLDSERNVLRAATVEKIRHALEKTGAAAKSVEVLTGDQKGLWDLFENTLAISWVAPADDAEAQDAIRRDAEAVLAALPTVLQRHLVQPDNAANHFIHQGRIAGGAEAAAGWRVMFAEALLEWDRQEKEPT</sequence>
<dbReference type="KEGG" id="fku:FGKAn22_20600"/>
<dbReference type="Proteomes" id="UP001319121">
    <property type="component" value="Chromosome"/>
</dbReference>
<feature type="transmembrane region" description="Helical" evidence="1">
    <location>
        <begin position="367"/>
        <end position="383"/>
    </location>
</feature>
<dbReference type="Pfam" id="PF05226">
    <property type="entry name" value="CHASE2"/>
    <property type="match status" value="1"/>
</dbReference>
<evidence type="ECO:0000313" key="4">
    <source>
        <dbReference type="Proteomes" id="UP001319121"/>
    </source>
</evidence>
<proteinExistence type="predicted"/>
<protein>
    <recommendedName>
        <fullName evidence="2">CHASE2 domain-containing protein</fullName>
    </recommendedName>
</protein>
<keyword evidence="4" id="KW-1185">Reference proteome</keyword>
<dbReference type="SMART" id="SM01080">
    <property type="entry name" value="CHASE2"/>
    <property type="match status" value="1"/>
</dbReference>
<evidence type="ECO:0000256" key="1">
    <source>
        <dbReference type="SAM" id="Phobius"/>
    </source>
</evidence>
<keyword evidence="1" id="KW-0812">Transmembrane</keyword>
<dbReference type="RefSeq" id="WP_212785611.1">
    <property type="nucleotide sequence ID" value="NZ_AP019536.1"/>
</dbReference>
<reference evidence="3 4" key="1">
    <citation type="submission" date="2019-03" db="EMBL/GenBank/DDBJ databases">
        <title>Complete genome sequence of Ferrigenium kumadai strain An22, a microaerophilic iron-oxidizing bacterium isolated from a paddy field soil.</title>
        <authorList>
            <person name="Watanabe T."/>
            <person name="Asakawa S."/>
        </authorList>
    </citation>
    <scope>NUCLEOTIDE SEQUENCE [LARGE SCALE GENOMIC DNA]</scope>
    <source>
        <strain evidence="3 4">An22</strain>
    </source>
</reference>
<evidence type="ECO:0000259" key="2">
    <source>
        <dbReference type="SMART" id="SM01080"/>
    </source>
</evidence>
<dbReference type="AlphaFoldDB" id="A0AAN1W164"/>
<keyword evidence="1" id="KW-1133">Transmembrane helix</keyword>
<accession>A0AAN1W164</accession>
<dbReference type="EMBL" id="AP019536">
    <property type="protein sequence ID" value="BBJ00368.1"/>
    <property type="molecule type" value="Genomic_DNA"/>
</dbReference>
<feature type="transmembrane region" description="Helical" evidence="1">
    <location>
        <begin position="338"/>
        <end position="355"/>
    </location>
</feature>
<organism evidence="3 4">
    <name type="scientific">Ferrigenium kumadai</name>
    <dbReference type="NCBI Taxonomy" id="1682490"/>
    <lineage>
        <taxon>Bacteria</taxon>
        <taxon>Pseudomonadati</taxon>
        <taxon>Pseudomonadota</taxon>
        <taxon>Betaproteobacteria</taxon>
        <taxon>Nitrosomonadales</taxon>
        <taxon>Gallionellaceae</taxon>
        <taxon>Ferrigenium</taxon>
    </lineage>
</organism>
<feature type="transmembrane region" description="Helical" evidence="1">
    <location>
        <begin position="389"/>
        <end position="410"/>
    </location>
</feature>
<feature type="domain" description="CHASE2" evidence="2">
    <location>
        <begin position="51"/>
        <end position="355"/>
    </location>
</feature>
<keyword evidence="1" id="KW-0472">Membrane</keyword>
<evidence type="ECO:0000313" key="3">
    <source>
        <dbReference type="EMBL" id="BBJ00368.1"/>
    </source>
</evidence>
<dbReference type="InterPro" id="IPR007890">
    <property type="entry name" value="CHASE2"/>
</dbReference>
<name>A0AAN1W164_9PROT</name>